<dbReference type="SUPFAM" id="SSF51161">
    <property type="entry name" value="Trimeric LpxA-like enzymes"/>
    <property type="match status" value="1"/>
</dbReference>
<dbReference type="Pfam" id="PF00132">
    <property type="entry name" value="Hexapep"/>
    <property type="match status" value="1"/>
</dbReference>
<protein>
    <submittedName>
        <fullName evidence="3">Acyltransferase</fullName>
    </submittedName>
</protein>
<gene>
    <name evidence="3" type="ORF">EU509_00375</name>
</gene>
<dbReference type="Gene3D" id="2.160.10.10">
    <property type="entry name" value="Hexapeptide repeat proteins"/>
    <property type="match status" value="1"/>
</dbReference>
<dbReference type="InterPro" id="IPR011004">
    <property type="entry name" value="Trimer_LpxA-like_sf"/>
</dbReference>
<evidence type="ECO:0000256" key="2">
    <source>
        <dbReference type="ARBA" id="ARBA00022679"/>
    </source>
</evidence>
<dbReference type="EMBL" id="SEUJ01000033">
    <property type="protein sequence ID" value="KAA1166425.1"/>
    <property type="molecule type" value="Genomic_DNA"/>
</dbReference>
<organism evidence="3 4">
    <name type="scientific">Pseudoalteromonas fuliginea</name>
    <dbReference type="NCBI Taxonomy" id="1872678"/>
    <lineage>
        <taxon>Bacteria</taxon>
        <taxon>Pseudomonadati</taxon>
        <taxon>Pseudomonadota</taxon>
        <taxon>Gammaproteobacteria</taxon>
        <taxon>Alteromonadales</taxon>
        <taxon>Pseudoalteromonadaceae</taxon>
        <taxon>Pseudoalteromonas</taxon>
    </lineage>
</organism>
<evidence type="ECO:0000313" key="3">
    <source>
        <dbReference type="EMBL" id="KAA1166425.1"/>
    </source>
</evidence>
<proteinExistence type="inferred from homology"/>
<dbReference type="PANTHER" id="PTHR23416">
    <property type="entry name" value="SIALIC ACID SYNTHASE-RELATED"/>
    <property type="match status" value="1"/>
</dbReference>
<dbReference type="CDD" id="cd04647">
    <property type="entry name" value="LbH_MAT_like"/>
    <property type="match status" value="1"/>
</dbReference>
<name>A0ABQ6RNG1_9GAMM</name>
<dbReference type="GO" id="GO:0016746">
    <property type="term" value="F:acyltransferase activity"/>
    <property type="evidence" value="ECO:0007669"/>
    <property type="project" value="UniProtKB-KW"/>
</dbReference>
<dbReference type="InterPro" id="IPR051159">
    <property type="entry name" value="Hexapeptide_acetyltransf"/>
</dbReference>
<keyword evidence="3" id="KW-0012">Acyltransferase</keyword>
<dbReference type="InterPro" id="IPR001451">
    <property type="entry name" value="Hexapep"/>
</dbReference>
<sequence length="159" mass="17960">MYIIKFKKFDDNRHTIHLKYNTAIYYPEKINHKGYIHFNDSNFIDARGGLDLGVNVILAPRVCILTYNHDHTNSDWLPYSPEIIRKKVVVGDNTWIGFDSLILPGSHVGKNCVIGAKSVLKGLYPDNSLIVGNPAKVVKTLNKTDNAKAYLLEKYDGVL</sequence>
<evidence type="ECO:0000256" key="1">
    <source>
        <dbReference type="ARBA" id="ARBA00007274"/>
    </source>
</evidence>
<comment type="similarity">
    <text evidence="1">Belongs to the transferase hexapeptide repeat family.</text>
</comment>
<comment type="caution">
    <text evidence="3">The sequence shown here is derived from an EMBL/GenBank/DDBJ whole genome shotgun (WGS) entry which is preliminary data.</text>
</comment>
<evidence type="ECO:0000313" key="4">
    <source>
        <dbReference type="Proteomes" id="UP000322915"/>
    </source>
</evidence>
<keyword evidence="4" id="KW-1185">Reference proteome</keyword>
<dbReference type="PANTHER" id="PTHR23416:SF23">
    <property type="entry name" value="ACETYLTRANSFERASE C18B11.09C-RELATED"/>
    <property type="match status" value="1"/>
</dbReference>
<keyword evidence="2" id="KW-0808">Transferase</keyword>
<reference evidence="3 4" key="1">
    <citation type="submission" date="2019-01" db="EMBL/GenBank/DDBJ databases">
        <title>Genome sequences of marine Pseudoalteromonas species.</title>
        <authorList>
            <person name="Boraston A.B."/>
            <person name="Hehemann J.-H."/>
            <person name="Vickers C.J."/>
            <person name="Salama-Alber O."/>
            <person name="Abe K."/>
            <person name="Hettle A.J."/>
        </authorList>
    </citation>
    <scope>NUCLEOTIDE SEQUENCE [LARGE SCALE GENOMIC DNA]</scope>
    <source>
        <strain evidence="3 4">PS47</strain>
    </source>
</reference>
<accession>A0ABQ6RNG1</accession>
<dbReference type="Proteomes" id="UP000322915">
    <property type="component" value="Unassembled WGS sequence"/>
</dbReference>